<accession>A0A0G9K3I1</accession>
<dbReference type="EMBL" id="JAIQ01000076">
    <property type="protein sequence ID" value="KLE01036.1"/>
    <property type="molecule type" value="Genomic_DNA"/>
</dbReference>
<evidence type="ECO:0000256" key="1">
    <source>
        <dbReference type="ARBA" id="ARBA00009981"/>
    </source>
</evidence>
<dbReference type="InterPro" id="IPR036165">
    <property type="entry name" value="YefM-like_sf"/>
</dbReference>
<proteinExistence type="inferred from homology"/>
<dbReference type="Proteomes" id="UP000035514">
    <property type="component" value="Unassembled WGS sequence"/>
</dbReference>
<gene>
    <name evidence="2" type="ORF">AA20_04695</name>
</gene>
<comment type="similarity">
    <text evidence="1">Belongs to the phD/YefM antitoxin family.</text>
</comment>
<organism evidence="2 3">
    <name type="scientific">Aliarcobacter butzleri L348</name>
    <dbReference type="NCBI Taxonomy" id="1447256"/>
    <lineage>
        <taxon>Bacteria</taxon>
        <taxon>Pseudomonadati</taxon>
        <taxon>Campylobacterota</taxon>
        <taxon>Epsilonproteobacteria</taxon>
        <taxon>Campylobacterales</taxon>
        <taxon>Arcobacteraceae</taxon>
        <taxon>Aliarcobacter</taxon>
    </lineage>
</organism>
<evidence type="ECO:0000313" key="3">
    <source>
        <dbReference type="Proteomes" id="UP000035514"/>
    </source>
</evidence>
<dbReference type="AlphaFoldDB" id="A0A0G9K3I1"/>
<dbReference type="SUPFAM" id="SSF143120">
    <property type="entry name" value="YefM-like"/>
    <property type="match status" value="1"/>
</dbReference>
<name>A0A0G9K3I1_9BACT</name>
<evidence type="ECO:0008006" key="4">
    <source>
        <dbReference type="Google" id="ProtNLM"/>
    </source>
</evidence>
<comment type="caution">
    <text evidence="2">The sequence shown here is derived from an EMBL/GenBank/DDBJ whole genome shotgun (WGS) entry which is preliminary data.</text>
</comment>
<evidence type="ECO:0000313" key="2">
    <source>
        <dbReference type="EMBL" id="KLE01036.1"/>
    </source>
</evidence>
<reference evidence="2 3" key="1">
    <citation type="submission" date="2014-01" db="EMBL/GenBank/DDBJ databases">
        <title>Development of a Comparative Genomic Fingerprinting Assay for High Resolution Genotyping of Arcobacter butzleri.</title>
        <authorList>
            <person name="Webb A.L."/>
            <person name="Inglis G.D."/>
            <person name="Kruczkiewicz P."/>
            <person name="Selinger L.B."/>
            <person name="Taboada E.N."/>
        </authorList>
    </citation>
    <scope>NUCLEOTIDE SEQUENCE [LARGE SCALE GENOMIC DNA]</scope>
    <source>
        <strain evidence="2 3">L348</strain>
    </source>
</reference>
<dbReference type="PATRIC" id="fig|1447256.3.peg.912"/>
<protein>
    <recommendedName>
        <fullName evidence="4">Antitoxin</fullName>
    </recommendedName>
</protein>
<dbReference type="RefSeq" id="WP_046996502.1">
    <property type="nucleotide sequence ID" value="NZ_JAIQ01000076.1"/>
</dbReference>
<sequence>MSLLEYTSKEMFSSTELVRKSKNIFDKLNRKEIEKAIILRDGKPNTILLDFEEYEKIMTDYLKLKGKGIVEIPSIESEKNETVKSDKNISKKENIEDKNISSNTKIEDEDFQAALNKIDDLEFFTDSSELKKDKDETLKEFWDKD</sequence>